<accession>A0A246K2E9</accession>
<dbReference type="Proteomes" id="UP000197361">
    <property type="component" value="Unassembled WGS sequence"/>
</dbReference>
<sequence>MGVLATEEAKDQIVAQTAGYTGHLGSLEGDLSGRRIDELRDTLGALKHRTRDYDLLSAINDLENALTYGRVRGENGPAYLASPDARFDEIHSALLAIDALRK</sequence>
<evidence type="ECO:0000313" key="1">
    <source>
        <dbReference type="EMBL" id="OWQ99521.1"/>
    </source>
</evidence>
<dbReference type="OrthoDB" id="17465at165697"/>
<comment type="caution">
    <text evidence="1">The sequence shown here is derived from an EMBL/GenBank/DDBJ whole genome shotgun (WGS) entry which is preliminary data.</text>
</comment>
<proteinExistence type="predicted"/>
<organism evidence="1 2">
    <name type="scientific">Sphingopyxis bauzanensis</name>
    <dbReference type="NCBI Taxonomy" id="651663"/>
    <lineage>
        <taxon>Bacteria</taxon>
        <taxon>Pseudomonadati</taxon>
        <taxon>Pseudomonadota</taxon>
        <taxon>Alphaproteobacteria</taxon>
        <taxon>Sphingomonadales</taxon>
        <taxon>Sphingomonadaceae</taxon>
        <taxon>Sphingopyxis</taxon>
    </lineage>
</organism>
<evidence type="ECO:0000313" key="2">
    <source>
        <dbReference type="Proteomes" id="UP000197361"/>
    </source>
</evidence>
<name>A0A246K2E9_9SPHN</name>
<reference evidence="1 2" key="1">
    <citation type="journal article" date="2010" name="Int. J. Syst. Evol. Microbiol.">
        <title>Sphingopyxis bauzanensis sp. nov., a psychrophilic bacterium isolated from soil.</title>
        <authorList>
            <person name="Zhang D.C."/>
            <person name="Liu H.C."/>
            <person name="Xin Y.H."/>
            <person name="Zhou Y.G."/>
            <person name="Schinner F."/>
            <person name="Margesin R."/>
        </authorList>
    </citation>
    <scope>NUCLEOTIDE SEQUENCE [LARGE SCALE GENOMIC DNA]</scope>
    <source>
        <strain evidence="1 2">DSM 22271</strain>
    </source>
</reference>
<keyword evidence="2" id="KW-1185">Reference proteome</keyword>
<dbReference type="AlphaFoldDB" id="A0A246K2E9"/>
<protein>
    <submittedName>
        <fullName evidence="1">Uncharacterized protein</fullName>
    </submittedName>
</protein>
<gene>
    <name evidence="1" type="ORF">CDQ92_05230</name>
</gene>
<dbReference type="EMBL" id="NISK01000001">
    <property type="protein sequence ID" value="OWQ99521.1"/>
    <property type="molecule type" value="Genomic_DNA"/>
</dbReference>